<comment type="caution">
    <text evidence="2">The sequence shown here is derived from an EMBL/GenBank/DDBJ whole genome shotgun (WGS) entry which is preliminary data.</text>
</comment>
<keyword evidence="3" id="KW-1185">Reference proteome</keyword>
<accession>A0A4V6N729</accession>
<name>A0A4V6N729_9APHY</name>
<gene>
    <name evidence="2" type="ORF">EIP91_006159</name>
</gene>
<dbReference type="OrthoDB" id="2637024at2759"/>
<organism evidence="2 3">
    <name type="scientific">Steccherinum ochraceum</name>
    <dbReference type="NCBI Taxonomy" id="92696"/>
    <lineage>
        <taxon>Eukaryota</taxon>
        <taxon>Fungi</taxon>
        <taxon>Dikarya</taxon>
        <taxon>Basidiomycota</taxon>
        <taxon>Agaricomycotina</taxon>
        <taxon>Agaricomycetes</taxon>
        <taxon>Polyporales</taxon>
        <taxon>Steccherinaceae</taxon>
        <taxon>Steccherinum</taxon>
    </lineage>
</organism>
<proteinExistence type="predicted"/>
<evidence type="ECO:0000313" key="3">
    <source>
        <dbReference type="Proteomes" id="UP000292702"/>
    </source>
</evidence>
<dbReference type="AlphaFoldDB" id="A0A4V6N729"/>
<evidence type="ECO:0000313" key="2">
    <source>
        <dbReference type="EMBL" id="TCD62977.1"/>
    </source>
</evidence>
<evidence type="ECO:0000256" key="1">
    <source>
        <dbReference type="SAM" id="MobiDB-lite"/>
    </source>
</evidence>
<feature type="region of interest" description="Disordered" evidence="1">
    <location>
        <begin position="55"/>
        <end position="75"/>
    </location>
</feature>
<sequence length="124" mass="13625">MPQDDPQPAPAQTSTFRLPTYRSSYMYRFHPYPCSKRTASRSEHHVDVMQAADLSAEGREVSARPGFTWPGASDEDEIPELSIRPLEKLAIVDVRTLELKAVGAALSLAFAEYCGPSFPPSKGA</sequence>
<reference evidence="2 3" key="1">
    <citation type="submission" date="2018-11" db="EMBL/GenBank/DDBJ databases">
        <title>Genome assembly of Steccherinum ochraceum LE-BIN_3174, the white-rot fungus of the Steccherinaceae family (The Residual Polyporoid clade, Polyporales, Basidiomycota).</title>
        <authorList>
            <person name="Fedorova T.V."/>
            <person name="Glazunova O.A."/>
            <person name="Landesman E.O."/>
            <person name="Moiseenko K.V."/>
            <person name="Psurtseva N.V."/>
            <person name="Savinova O.S."/>
            <person name="Shakhova N.V."/>
            <person name="Tyazhelova T.V."/>
            <person name="Vasina D.V."/>
        </authorList>
    </citation>
    <scope>NUCLEOTIDE SEQUENCE [LARGE SCALE GENOMIC DNA]</scope>
    <source>
        <strain evidence="2 3">LE-BIN_3174</strain>
    </source>
</reference>
<dbReference type="Proteomes" id="UP000292702">
    <property type="component" value="Unassembled WGS sequence"/>
</dbReference>
<protein>
    <submittedName>
        <fullName evidence="2">Uncharacterized protein</fullName>
    </submittedName>
</protein>
<dbReference type="EMBL" id="RWJN01000331">
    <property type="protein sequence ID" value="TCD62977.1"/>
    <property type="molecule type" value="Genomic_DNA"/>
</dbReference>